<dbReference type="VEuPathDB" id="PiroplasmaDB:BMR1_02g00365"/>
<dbReference type="GO" id="GO:0005739">
    <property type="term" value="C:mitochondrion"/>
    <property type="evidence" value="ECO:0007669"/>
    <property type="project" value="TreeGrafter"/>
</dbReference>
<evidence type="ECO:0000259" key="9">
    <source>
        <dbReference type="PROSITE" id="PS51085"/>
    </source>
</evidence>
<organism evidence="10 11">
    <name type="scientific">Babesia microti (strain RI)</name>
    <dbReference type="NCBI Taxonomy" id="1133968"/>
    <lineage>
        <taxon>Eukaryota</taxon>
        <taxon>Sar</taxon>
        <taxon>Alveolata</taxon>
        <taxon>Apicomplexa</taxon>
        <taxon>Aconoidasida</taxon>
        <taxon>Piroplasmida</taxon>
        <taxon>Babesiidae</taxon>
        <taxon>Babesia</taxon>
    </lineage>
</organism>
<comment type="cofactor">
    <cofactor evidence="8">
        <name>[2Fe-2S] cluster</name>
        <dbReference type="ChEBI" id="CHEBI:190135"/>
    </cofactor>
</comment>
<keyword evidence="5" id="KW-0249">Electron transport</keyword>
<evidence type="ECO:0000256" key="4">
    <source>
        <dbReference type="ARBA" id="ARBA00022723"/>
    </source>
</evidence>
<dbReference type="InterPro" id="IPR036010">
    <property type="entry name" value="2Fe-2S_ferredoxin-like_sf"/>
</dbReference>
<dbReference type="InterPro" id="IPR012675">
    <property type="entry name" value="Beta-grasp_dom_sf"/>
</dbReference>
<dbReference type="Proteomes" id="UP000002899">
    <property type="component" value="Chromosome II"/>
</dbReference>
<evidence type="ECO:0000256" key="7">
    <source>
        <dbReference type="ARBA" id="ARBA00023014"/>
    </source>
</evidence>
<dbReference type="AlphaFoldDB" id="A0A1R4A9Z3"/>
<reference evidence="10 11" key="1">
    <citation type="journal article" date="2012" name="Nucleic Acids Res.">
        <title>Sequencing of the smallest Apicomplexan genome from the human pathogen Babesia microti.</title>
        <authorList>
            <person name="Cornillot E."/>
            <person name="Hadj-Kaddour K."/>
            <person name="Dassouli A."/>
            <person name="Noel B."/>
            <person name="Ranwez V."/>
            <person name="Vacherie B."/>
            <person name="Augagneur Y."/>
            <person name="Bres V."/>
            <person name="Duclos A."/>
            <person name="Randazzo S."/>
            <person name="Carcy B."/>
            <person name="Debierre-Grockiego F."/>
            <person name="Delbecq S."/>
            <person name="Moubri-Menage K."/>
            <person name="Shams-Eldin H."/>
            <person name="Usmani-Brown S."/>
            <person name="Bringaud F."/>
            <person name="Wincker P."/>
            <person name="Vivares C.P."/>
            <person name="Schwarz R.T."/>
            <person name="Schetters T.P."/>
            <person name="Krause P.J."/>
            <person name="Gorenflot A."/>
            <person name="Berry V."/>
            <person name="Barbe V."/>
            <person name="Ben Mamoun C."/>
        </authorList>
    </citation>
    <scope>NUCLEOTIDE SEQUENCE [LARGE SCALE GENOMIC DNA]</scope>
    <source>
        <strain evidence="10 11">RI</strain>
    </source>
</reference>
<evidence type="ECO:0000313" key="11">
    <source>
        <dbReference type="Proteomes" id="UP000002899"/>
    </source>
</evidence>
<evidence type="ECO:0000256" key="1">
    <source>
        <dbReference type="ARBA" id="ARBA00010914"/>
    </source>
</evidence>
<reference evidence="10 11" key="3">
    <citation type="journal article" date="2016" name="Sci. Rep.">
        <title>Genome-wide diversity and gene expression profiling of Babesia microti isolates identify polymorphic genes that mediate host-pathogen interactions.</title>
        <authorList>
            <person name="Silva J.C."/>
            <person name="Cornillot E."/>
            <person name="McCracken C."/>
            <person name="Usmani-Brown S."/>
            <person name="Dwivedi A."/>
            <person name="Ifeonu O.O."/>
            <person name="Crabtree J."/>
            <person name="Gotia H.T."/>
            <person name="Virji A.Z."/>
            <person name="Reynes C."/>
            <person name="Colinge J."/>
            <person name="Kumar V."/>
            <person name="Lawres L."/>
            <person name="Pazzi J.E."/>
            <person name="Pablo J.V."/>
            <person name="Hung C."/>
            <person name="Brancato J."/>
            <person name="Kumari P."/>
            <person name="Orvis J."/>
            <person name="Tretina K."/>
            <person name="Chibucos M."/>
            <person name="Ott S."/>
            <person name="Sadzewicz L."/>
            <person name="Sengamalay N."/>
            <person name="Shetty A.C."/>
            <person name="Su Q."/>
            <person name="Tallon L."/>
            <person name="Fraser C.M."/>
            <person name="Frutos R."/>
            <person name="Molina D.M."/>
            <person name="Krause P.J."/>
            <person name="Ben Mamoun C."/>
        </authorList>
    </citation>
    <scope>NUCLEOTIDE SEQUENCE [LARGE SCALE GENOMIC DNA]</scope>
    <source>
        <strain evidence="10 11">RI</strain>
    </source>
</reference>
<evidence type="ECO:0000256" key="2">
    <source>
        <dbReference type="ARBA" id="ARBA00022448"/>
    </source>
</evidence>
<dbReference type="GO" id="GO:0046872">
    <property type="term" value="F:metal ion binding"/>
    <property type="evidence" value="ECO:0007669"/>
    <property type="project" value="UniProtKB-KW"/>
</dbReference>
<feature type="domain" description="2Fe-2S ferredoxin-type" evidence="9">
    <location>
        <begin position="51"/>
        <end position="153"/>
    </location>
</feature>
<dbReference type="InterPro" id="IPR001055">
    <property type="entry name" value="Adrenodoxin-like"/>
</dbReference>
<dbReference type="PANTHER" id="PTHR23426:SF72">
    <property type="entry name" value="2FE-2S FERREDOXIN-TYPE DOMAIN-CONTAINING PROTEIN"/>
    <property type="match status" value="1"/>
</dbReference>
<dbReference type="PRINTS" id="PR00355">
    <property type="entry name" value="ADRENODOXIN"/>
</dbReference>
<gene>
    <name evidence="10" type="ORF">BMR1_02g00365</name>
</gene>
<dbReference type="RefSeq" id="XP_021338019.1">
    <property type="nucleotide sequence ID" value="XM_021483052.1"/>
</dbReference>
<keyword evidence="4" id="KW-0479">Metal-binding</keyword>
<evidence type="ECO:0000256" key="6">
    <source>
        <dbReference type="ARBA" id="ARBA00023004"/>
    </source>
</evidence>
<evidence type="ECO:0000256" key="8">
    <source>
        <dbReference type="ARBA" id="ARBA00034078"/>
    </source>
</evidence>
<dbReference type="InterPro" id="IPR001041">
    <property type="entry name" value="2Fe-2S_ferredoxin-type"/>
</dbReference>
<keyword evidence="6" id="KW-0408">Iron</keyword>
<dbReference type="PROSITE" id="PS51085">
    <property type="entry name" value="2FE2S_FER_2"/>
    <property type="match status" value="1"/>
</dbReference>
<evidence type="ECO:0000313" key="10">
    <source>
        <dbReference type="EMBL" id="SJK85797.1"/>
    </source>
</evidence>
<accession>A0A1R4A9Z3</accession>
<comment type="similarity">
    <text evidence="1">Belongs to the adrenodoxin/putidaredoxin family.</text>
</comment>
<proteinExistence type="inferred from homology"/>
<dbReference type="GO" id="GO:0140647">
    <property type="term" value="P:P450-containing electron transport chain"/>
    <property type="evidence" value="ECO:0007669"/>
    <property type="project" value="InterPro"/>
</dbReference>
<dbReference type="PANTHER" id="PTHR23426">
    <property type="entry name" value="FERREDOXIN/ADRENODOXIN"/>
    <property type="match status" value="1"/>
</dbReference>
<dbReference type="Pfam" id="PF00111">
    <property type="entry name" value="Fer2"/>
    <property type="match status" value="1"/>
</dbReference>
<sequence length="166" mass="18935">MQYYILSQTRAYITRYFMRQNIIYNNFLPLPQSNRAPYLQQCVYYSTNKLIKVTFIFQNGNEKVVSVESGTSILEAAHKNDIELEGACDGCLACSTCHVILEQKVFDRLPEPSEAEFDMLDLAPCLTDTSRLGCQVKLDEGMDGIKIKLPQITRNFYVDGHIPQAH</sequence>
<dbReference type="GO" id="GO:0009055">
    <property type="term" value="F:electron transfer activity"/>
    <property type="evidence" value="ECO:0007669"/>
    <property type="project" value="TreeGrafter"/>
</dbReference>
<dbReference type="Gene3D" id="3.10.20.30">
    <property type="match status" value="1"/>
</dbReference>
<reference evidence="10 11" key="2">
    <citation type="journal article" date="2013" name="PLoS ONE">
        <title>Whole genome mapping and re-organization of the nuclear and mitochondrial genomes of Babesia microti isolates.</title>
        <authorList>
            <person name="Cornillot E."/>
            <person name="Dassouli A."/>
            <person name="Garg A."/>
            <person name="Pachikara N."/>
            <person name="Randazzo S."/>
            <person name="Depoix D."/>
            <person name="Carcy B."/>
            <person name="Delbecq S."/>
            <person name="Frutos R."/>
            <person name="Silva J.C."/>
            <person name="Sutton R."/>
            <person name="Krause P.J."/>
            <person name="Mamoun C.B."/>
        </authorList>
    </citation>
    <scope>NUCLEOTIDE SEQUENCE [LARGE SCALE GENOMIC DNA]</scope>
    <source>
        <strain evidence="10 11">RI</strain>
    </source>
</reference>
<evidence type="ECO:0000256" key="5">
    <source>
        <dbReference type="ARBA" id="ARBA00022982"/>
    </source>
</evidence>
<keyword evidence="2" id="KW-0813">Transport</keyword>
<protein>
    <submittedName>
        <fullName evidence="10">2Fe-2S ferredoxin</fullName>
    </submittedName>
</protein>
<dbReference type="GeneID" id="24423863"/>
<evidence type="ECO:0000256" key="3">
    <source>
        <dbReference type="ARBA" id="ARBA00022714"/>
    </source>
</evidence>
<dbReference type="KEGG" id="bmic:BMR1_02g00365"/>
<dbReference type="GO" id="GO:0051537">
    <property type="term" value="F:2 iron, 2 sulfur cluster binding"/>
    <property type="evidence" value="ECO:0007669"/>
    <property type="project" value="UniProtKB-KW"/>
</dbReference>
<dbReference type="CDD" id="cd00207">
    <property type="entry name" value="fer2"/>
    <property type="match status" value="1"/>
</dbReference>
<dbReference type="EMBL" id="FO082872">
    <property type="protein sequence ID" value="SJK85797.1"/>
    <property type="molecule type" value="Genomic_DNA"/>
</dbReference>
<dbReference type="SUPFAM" id="SSF54292">
    <property type="entry name" value="2Fe-2S ferredoxin-like"/>
    <property type="match status" value="1"/>
</dbReference>
<name>A0A1R4A9Z3_BABMR</name>
<keyword evidence="3" id="KW-0001">2Fe-2S</keyword>
<dbReference type="OrthoDB" id="268593at2759"/>
<keyword evidence="11" id="KW-1185">Reference proteome</keyword>
<keyword evidence="7" id="KW-0411">Iron-sulfur</keyword>